<dbReference type="Pfam" id="PF11390">
    <property type="entry name" value="FdsD"/>
    <property type="match status" value="1"/>
</dbReference>
<reference evidence="1 2" key="1">
    <citation type="submission" date="2019-03" db="EMBL/GenBank/DDBJ databases">
        <title>Genomic Encyclopedia of Archaeal and Bacterial Type Strains, Phase II (KMG-II): from individual species to whole genera.</title>
        <authorList>
            <person name="Goeker M."/>
        </authorList>
    </citation>
    <scope>NUCLEOTIDE SEQUENCE [LARGE SCALE GENOMIC DNA]</scope>
    <source>
        <strain evidence="1 2">DSM 45499</strain>
    </source>
</reference>
<dbReference type="OrthoDB" id="7409377at2"/>
<dbReference type="AlphaFoldDB" id="A0A4R7VV39"/>
<name>A0A4R7VV39_9PSEU</name>
<comment type="caution">
    <text evidence="1">The sequence shown here is derived from an EMBL/GenBank/DDBJ whole genome shotgun (WGS) entry which is preliminary data.</text>
</comment>
<evidence type="ECO:0000313" key="1">
    <source>
        <dbReference type="EMBL" id="TDV53734.1"/>
    </source>
</evidence>
<keyword evidence="2" id="KW-1185">Reference proteome</keyword>
<organism evidence="1 2">
    <name type="scientific">Actinophytocola oryzae</name>
    <dbReference type="NCBI Taxonomy" id="502181"/>
    <lineage>
        <taxon>Bacteria</taxon>
        <taxon>Bacillati</taxon>
        <taxon>Actinomycetota</taxon>
        <taxon>Actinomycetes</taxon>
        <taxon>Pseudonocardiales</taxon>
        <taxon>Pseudonocardiaceae</taxon>
    </lineage>
</organism>
<evidence type="ECO:0000313" key="2">
    <source>
        <dbReference type="Proteomes" id="UP000294927"/>
    </source>
</evidence>
<protein>
    <submittedName>
        <fullName evidence="1">Formate dehydrogenase delta subunit</fullName>
    </submittedName>
</protein>
<sequence length="73" mass="8098">MSDGLPPHVRLANEISIQFAHLDPADGAARVARHMHDFWEPRMLRALLDYKDAGGEDLDPLAAVAIEQLRQPA</sequence>
<dbReference type="InterPro" id="IPR021074">
    <property type="entry name" value="Formate_DH_dsu"/>
</dbReference>
<proteinExistence type="predicted"/>
<dbReference type="EMBL" id="SOCP01000004">
    <property type="protein sequence ID" value="TDV53734.1"/>
    <property type="molecule type" value="Genomic_DNA"/>
</dbReference>
<dbReference type="Proteomes" id="UP000294927">
    <property type="component" value="Unassembled WGS sequence"/>
</dbReference>
<accession>A0A4R7VV39</accession>
<dbReference type="RefSeq" id="WP_133902766.1">
    <property type="nucleotide sequence ID" value="NZ_SOCP01000004.1"/>
</dbReference>
<gene>
    <name evidence="1" type="ORF">CLV71_104202</name>
</gene>